<gene>
    <name evidence="2" type="ORF">RA11412_0332</name>
</gene>
<evidence type="ECO:0000313" key="2">
    <source>
        <dbReference type="EMBL" id="BAV86631.1"/>
    </source>
</evidence>
<sequence length="265" mass="27336">MSRYSFLTAYLADPAPQNTRDHGGSAPATTGSAAAHAPQRTAPAATQNTRHSSPTPAAQPGGGGRRVQAPSVVKPGGSNSEGQQVAPPDMRKPARRTATYTPAEPNSQISGAPSGAETTETSTTVTASPTPDPEPHWWGSAPNITEAAQEERAFILDAVQSGIGGVSITGTNLHATLLTWDGATIDYPEPSRPEPIDTVTRITLNTDCTVLSIPPRALTQLRSLVVGGENLILANTSLGFTRTLGRGALVLSESGYATLAIAIIG</sequence>
<feature type="region of interest" description="Disordered" evidence="1">
    <location>
        <begin position="1"/>
        <end position="140"/>
    </location>
</feature>
<feature type="compositionally biased region" description="Low complexity" evidence="1">
    <location>
        <begin position="112"/>
        <end position="129"/>
    </location>
</feature>
<dbReference type="GeneID" id="93861963"/>
<proteinExistence type="predicted"/>
<dbReference type="Proteomes" id="UP000250241">
    <property type="component" value="Chromosome"/>
</dbReference>
<name>A0A2Z5QW66_9MICC</name>
<keyword evidence="3" id="KW-1185">Reference proteome</keyword>
<dbReference type="RefSeq" id="WP_128087194.1">
    <property type="nucleotide sequence ID" value="NZ_CBDEQU010000075.1"/>
</dbReference>
<organism evidence="2 3">
    <name type="scientific">Rothia aeria</name>
    <dbReference type="NCBI Taxonomy" id="172042"/>
    <lineage>
        <taxon>Bacteria</taxon>
        <taxon>Bacillati</taxon>
        <taxon>Actinomycetota</taxon>
        <taxon>Actinomycetes</taxon>
        <taxon>Micrococcales</taxon>
        <taxon>Micrococcaceae</taxon>
        <taxon>Rothia</taxon>
    </lineage>
</organism>
<dbReference type="KEGG" id="raj:RA11412_0332"/>
<reference evidence="2 3" key="1">
    <citation type="submission" date="2016-10" db="EMBL/GenBank/DDBJ databases">
        <title>Genome sequence of Rothia aeria strain JCM11412.</title>
        <authorList>
            <person name="Nambu T."/>
        </authorList>
    </citation>
    <scope>NUCLEOTIDE SEQUENCE [LARGE SCALE GENOMIC DNA]</scope>
    <source>
        <strain evidence="2 3">JCM 11412</strain>
    </source>
</reference>
<protein>
    <submittedName>
        <fullName evidence="2">Uncharacterized protein</fullName>
    </submittedName>
</protein>
<feature type="compositionally biased region" description="Low complexity" evidence="1">
    <location>
        <begin position="24"/>
        <end position="47"/>
    </location>
</feature>
<accession>A0A2Z5QW66</accession>
<evidence type="ECO:0000256" key="1">
    <source>
        <dbReference type="SAM" id="MobiDB-lite"/>
    </source>
</evidence>
<dbReference type="EMBL" id="AP017895">
    <property type="protein sequence ID" value="BAV86631.1"/>
    <property type="molecule type" value="Genomic_DNA"/>
</dbReference>
<dbReference type="AlphaFoldDB" id="A0A2Z5QW66"/>
<evidence type="ECO:0000313" key="3">
    <source>
        <dbReference type="Proteomes" id="UP000250241"/>
    </source>
</evidence>
<feature type="compositionally biased region" description="Polar residues" evidence="1">
    <location>
        <begin position="98"/>
        <end position="111"/>
    </location>
</feature>